<dbReference type="EMBL" id="JBGEHV010000029">
    <property type="protein sequence ID" value="MEY8040993.1"/>
    <property type="molecule type" value="Genomic_DNA"/>
</dbReference>
<comment type="caution">
    <text evidence="6">The sequence shown here is derived from an EMBL/GenBank/DDBJ whole genome shotgun (WGS) entry which is preliminary data.</text>
</comment>
<keyword evidence="3" id="KW-0963">Cytoplasm</keyword>
<feature type="region of interest" description="Disordered" evidence="5">
    <location>
        <begin position="149"/>
        <end position="176"/>
    </location>
</feature>
<feature type="compositionally biased region" description="Basic and acidic residues" evidence="5">
    <location>
        <begin position="153"/>
        <end position="164"/>
    </location>
</feature>
<name>A0ABV4CIV6_9PSEU</name>
<evidence type="ECO:0000256" key="4">
    <source>
        <dbReference type="ARBA" id="ARBA00023186"/>
    </source>
</evidence>
<evidence type="ECO:0000256" key="3">
    <source>
        <dbReference type="ARBA" id="ARBA00022490"/>
    </source>
</evidence>
<evidence type="ECO:0000313" key="7">
    <source>
        <dbReference type="Proteomes" id="UP001564626"/>
    </source>
</evidence>
<evidence type="ECO:0000256" key="2">
    <source>
        <dbReference type="ARBA" id="ARBA00006411"/>
    </source>
</evidence>
<evidence type="ECO:0000256" key="1">
    <source>
        <dbReference type="ARBA" id="ARBA00004496"/>
    </source>
</evidence>
<keyword evidence="7" id="KW-1185">Reference proteome</keyword>
<protein>
    <submittedName>
        <fullName evidence="6">ESX secretion-associated protein EspG</fullName>
    </submittedName>
</protein>
<proteinExistence type="inferred from homology"/>
<reference evidence="6 7" key="1">
    <citation type="submission" date="2024-08" db="EMBL/GenBank/DDBJ databases">
        <title>Genome mining of Saccharopolyspora cebuensis PGLac3 from Nigerian medicinal plant.</title>
        <authorList>
            <person name="Ezeobiora C.E."/>
            <person name="Igbokwe N.H."/>
            <person name="Amin D.H."/>
            <person name="Mendie U.E."/>
        </authorList>
    </citation>
    <scope>NUCLEOTIDE SEQUENCE [LARGE SCALE GENOMIC DNA]</scope>
    <source>
        <strain evidence="6 7">PGLac3</strain>
    </source>
</reference>
<dbReference type="RefSeq" id="WP_345355428.1">
    <property type="nucleotide sequence ID" value="NZ_BAABII010000001.1"/>
</dbReference>
<comment type="subcellular location">
    <subcellularLocation>
        <location evidence="1">Cytoplasm</location>
    </subcellularLocation>
</comment>
<comment type="similarity">
    <text evidence="2">Belongs to the EspG family.</text>
</comment>
<evidence type="ECO:0000313" key="6">
    <source>
        <dbReference type="EMBL" id="MEY8040993.1"/>
    </source>
</evidence>
<keyword evidence="4" id="KW-0143">Chaperone</keyword>
<organism evidence="6 7">
    <name type="scientific">Saccharopolyspora cebuensis</name>
    <dbReference type="NCBI Taxonomy" id="418759"/>
    <lineage>
        <taxon>Bacteria</taxon>
        <taxon>Bacillati</taxon>
        <taxon>Actinomycetota</taxon>
        <taxon>Actinomycetes</taxon>
        <taxon>Pseudonocardiales</taxon>
        <taxon>Pseudonocardiaceae</taxon>
        <taxon>Saccharopolyspora</taxon>
    </lineage>
</organism>
<sequence length="254" mass="28160">MLDSFTLPLAAADLLGEELRLDLRRFPFEVPHFAATFDERRALRERMWADLEQRNLAYRGQVEAEVEQALSLLDRAAVSIAVAVYETGADDVFRARVAAAGRTGVLAVQDPRGLQVRFLDVRGLARQCAELAPDEPAGRLEAASVLVPAEPEAPQKESEERGPRWLDYGPTTSTGGRDAERAAAIMALPVRRLGYFLVSGPSGQAPAIGFRDTEQGRYSMTTRQNQDGQRWNTFAGADRATLQRHLDEHLARFR</sequence>
<accession>A0ABV4CIV6</accession>
<evidence type="ECO:0000256" key="5">
    <source>
        <dbReference type="SAM" id="MobiDB-lite"/>
    </source>
</evidence>
<dbReference type="InterPro" id="IPR025734">
    <property type="entry name" value="EspG"/>
</dbReference>
<dbReference type="Pfam" id="PF14011">
    <property type="entry name" value="ESX-1_EspG"/>
    <property type="match status" value="1"/>
</dbReference>
<gene>
    <name evidence="6" type="ORF">AB8O55_16410</name>
</gene>
<dbReference type="Proteomes" id="UP001564626">
    <property type="component" value="Unassembled WGS sequence"/>
</dbReference>